<accession>A0ABN7ZX13</accession>
<evidence type="ECO:0000259" key="2">
    <source>
        <dbReference type="Pfam" id="PF03703"/>
    </source>
</evidence>
<reference evidence="3 4" key="1">
    <citation type="submission" date="2021-10" db="EMBL/GenBank/DDBJ databases">
        <authorList>
            <person name="Criscuolo A."/>
        </authorList>
    </citation>
    <scope>NUCLEOTIDE SEQUENCE [LARGE SCALE GENOMIC DNA]</scope>
    <source>
        <strain evidence="4">CIP 111899</strain>
    </source>
</reference>
<keyword evidence="1" id="KW-1133">Transmembrane helix</keyword>
<feature type="transmembrane region" description="Helical" evidence="1">
    <location>
        <begin position="50"/>
        <end position="70"/>
    </location>
</feature>
<feature type="domain" description="YdbS-like PH" evidence="2">
    <location>
        <begin position="72"/>
        <end position="148"/>
    </location>
</feature>
<sequence>MSPRLLKSVDERAIQVWRLTAFSINIIVWIAYGGVMYWLDAFRGMTNLQLLFLCFFCGHAIFTIGIYPKLRWKRWRYMIRGQEVDLQRGVFITEKTLIPMIRVQHVDVRQGPFLRYYQLASVDITTAATTHTIPAIAYEDAEYLREQLSTLAQVAVADV</sequence>
<dbReference type="PANTHER" id="PTHR34473:SF2">
    <property type="entry name" value="UPF0699 TRANSMEMBRANE PROTEIN YDBT"/>
    <property type="match status" value="1"/>
</dbReference>
<dbReference type="InterPro" id="IPR005182">
    <property type="entry name" value="YdbS-like_PH"/>
</dbReference>
<dbReference type="Proteomes" id="UP000789423">
    <property type="component" value="Unassembled WGS sequence"/>
</dbReference>
<feature type="transmembrane region" description="Helical" evidence="1">
    <location>
        <begin position="16"/>
        <end position="38"/>
    </location>
</feature>
<keyword evidence="4" id="KW-1185">Reference proteome</keyword>
<keyword evidence="1" id="KW-0472">Membrane</keyword>
<dbReference type="EMBL" id="CAKJTI010000010">
    <property type="protein sequence ID" value="CAG9613212.1"/>
    <property type="molecule type" value="Genomic_DNA"/>
</dbReference>
<evidence type="ECO:0000313" key="4">
    <source>
        <dbReference type="Proteomes" id="UP000789423"/>
    </source>
</evidence>
<dbReference type="RefSeq" id="WP_230575300.1">
    <property type="nucleotide sequence ID" value="NZ_CAKJTI010000010.1"/>
</dbReference>
<organism evidence="3 4">
    <name type="scientific">Bacillus rhizoplanae</name>
    <dbReference type="NCBI Taxonomy" id="2880966"/>
    <lineage>
        <taxon>Bacteria</taxon>
        <taxon>Bacillati</taxon>
        <taxon>Bacillota</taxon>
        <taxon>Bacilli</taxon>
        <taxon>Bacillales</taxon>
        <taxon>Bacillaceae</taxon>
        <taxon>Bacillus</taxon>
    </lineage>
</organism>
<comment type="caution">
    <text evidence="3">The sequence shown here is derived from an EMBL/GenBank/DDBJ whole genome shotgun (WGS) entry which is preliminary data.</text>
</comment>
<dbReference type="Pfam" id="PF03703">
    <property type="entry name" value="bPH_2"/>
    <property type="match status" value="1"/>
</dbReference>
<proteinExistence type="predicted"/>
<protein>
    <recommendedName>
        <fullName evidence="2">YdbS-like PH domain-containing protein</fullName>
    </recommendedName>
</protein>
<name>A0ABN7ZX13_9BACI</name>
<keyword evidence="1" id="KW-0812">Transmembrane</keyword>
<evidence type="ECO:0000313" key="3">
    <source>
        <dbReference type="EMBL" id="CAG9613212.1"/>
    </source>
</evidence>
<evidence type="ECO:0000256" key="1">
    <source>
        <dbReference type="SAM" id="Phobius"/>
    </source>
</evidence>
<gene>
    <name evidence="3" type="ORF">BACCIP111899_02407</name>
</gene>
<dbReference type="PANTHER" id="PTHR34473">
    <property type="entry name" value="UPF0699 TRANSMEMBRANE PROTEIN YDBS"/>
    <property type="match status" value="1"/>
</dbReference>